<dbReference type="PANTHER" id="PTHR10867:SF32">
    <property type="entry name" value="NICOTINAMIDE N-METHYLTRANSFERASE"/>
    <property type="match status" value="1"/>
</dbReference>
<dbReference type="GeneTree" id="ENSGT00390000011708"/>
<dbReference type="Ensembl" id="ENSCPRT00005013899.1">
    <property type="protein sequence ID" value="ENSCPRP00005011793.1"/>
    <property type="gene ID" value="ENSCPRG00005008414.1"/>
</dbReference>
<evidence type="ECO:0000256" key="1">
    <source>
        <dbReference type="ARBA" id="ARBA00007996"/>
    </source>
</evidence>
<keyword evidence="6" id="KW-1185">Reference proteome</keyword>
<evidence type="ECO:0000256" key="2">
    <source>
        <dbReference type="ARBA" id="ARBA00022603"/>
    </source>
</evidence>
<dbReference type="PROSITE" id="PS51681">
    <property type="entry name" value="SAM_MT_NNMT_PNMT_TEMT"/>
    <property type="match status" value="1"/>
</dbReference>
<comment type="similarity">
    <text evidence="1">Belongs to the class I-like SAM-binding methyltransferase superfamily. NNMT/PNMT/TEMT family.</text>
</comment>
<dbReference type="Pfam" id="PF01234">
    <property type="entry name" value="NNMT_PNMT_TEMT"/>
    <property type="match status" value="1"/>
</dbReference>
<evidence type="ECO:0000313" key="6">
    <source>
        <dbReference type="Proteomes" id="UP000594220"/>
    </source>
</evidence>
<evidence type="ECO:0000313" key="5">
    <source>
        <dbReference type="Ensembl" id="ENSCPRP00005011793.1"/>
    </source>
</evidence>
<keyword evidence="3" id="KW-0808">Transferase</keyword>
<dbReference type="Proteomes" id="UP000594220">
    <property type="component" value="Unplaced"/>
</dbReference>
<dbReference type="PANTHER" id="PTHR10867">
    <property type="entry name" value="NNMT/PNMT/TEMT FAMILY MEMBER"/>
    <property type="match status" value="1"/>
</dbReference>
<dbReference type="SUPFAM" id="SSF53335">
    <property type="entry name" value="S-adenosyl-L-methionine-dependent methyltransferases"/>
    <property type="match status" value="1"/>
</dbReference>
<dbReference type="GO" id="GO:0032259">
    <property type="term" value="P:methylation"/>
    <property type="evidence" value="ECO:0007669"/>
    <property type="project" value="UniProtKB-KW"/>
</dbReference>
<proteinExistence type="inferred from homology"/>
<reference evidence="5" key="2">
    <citation type="submission" date="2025-09" db="UniProtKB">
        <authorList>
            <consortium name="Ensembl"/>
        </authorList>
    </citation>
    <scope>IDENTIFICATION</scope>
</reference>
<keyword evidence="2" id="KW-0489">Methyltransferase</keyword>
<name>A0A7M4EME2_CROPO</name>
<evidence type="ECO:0008006" key="7">
    <source>
        <dbReference type="Google" id="ProtNLM"/>
    </source>
</evidence>
<dbReference type="InterPro" id="IPR000940">
    <property type="entry name" value="NNMT_TEMT_trans"/>
</dbReference>
<dbReference type="AlphaFoldDB" id="A0A7M4EME2"/>
<dbReference type="GO" id="GO:0005829">
    <property type="term" value="C:cytosol"/>
    <property type="evidence" value="ECO:0007669"/>
    <property type="project" value="TreeGrafter"/>
</dbReference>
<dbReference type="GO" id="GO:0008170">
    <property type="term" value="F:N-methyltransferase activity"/>
    <property type="evidence" value="ECO:0007669"/>
    <property type="project" value="TreeGrafter"/>
</dbReference>
<accession>A0A7M4EME2</accession>
<organism evidence="5 6">
    <name type="scientific">Crocodylus porosus</name>
    <name type="common">Saltwater crocodile</name>
    <name type="synonym">Estuarine crocodile</name>
    <dbReference type="NCBI Taxonomy" id="8502"/>
    <lineage>
        <taxon>Eukaryota</taxon>
        <taxon>Metazoa</taxon>
        <taxon>Chordata</taxon>
        <taxon>Craniata</taxon>
        <taxon>Vertebrata</taxon>
        <taxon>Euteleostomi</taxon>
        <taxon>Archelosauria</taxon>
        <taxon>Archosauria</taxon>
        <taxon>Crocodylia</taxon>
        <taxon>Longirostres</taxon>
        <taxon>Crocodylidae</taxon>
        <taxon>Crocodylus</taxon>
    </lineage>
</organism>
<evidence type="ECO:0000256" key="4">
    <source>
        <dbReference type="ARBA" id="ARBA00022691"/>
    </source>
</evidence>
<dbReference type="OMA" id="GPTIHQV"/>
<protein>
    <recommendedName>
        <fullName evidence="7">Indolethylamine N-methyltransferase</fullName>
    </recommendedName>
</protein>
<keyword evidence="4" id="KW-0949">S-adenosyl-L-methionine</keyword>
<evidence type="ECO:0000256" key="3">
    <source>
        <dbReference type="ARBA" id="ARBA00022679"/>
    </source>
</evidence>
<sequence length="250" mass="28082">TMTVFMGGDVYMAEFNPMVYLQHFRVEEEVMIILNHSLTQSGAVKGCTLIDICSGPTIYQLLSACEFFKEITASEYTDQNCQEMLKWLKNEAGAFDWTPVVQHVCQLEGDRYRTWAEKEGKIQRAIKCILKCDVHKSNALDSVVLPPADCLVTSLCFEAACKDQSSYRAAPRDISSLQKPGGTWRKVEIWAPVSTWLVHKSSPVCAAGFTIEKVEVLSRADVAMHDINDFSGMYFIVALSRPRGSPSWHK</sequence>
<reference evidence="5" key="1">
    <citation type="submission" date="2025-08" db="UniProtKB">
        <authorList>
            <consortium name="Ensembl"/>
        </authorList>
    </citation>
    <scope>IDENTIFICATION</scope>
</reference>
<dbReference type="Gene3D" id="3.40.50.150">
    <property type="entry name" value="Vaccinia Virus protein VP39"/>
    <property type="match status" value="1"/>
</dbReference>
<dbReference type="InterPro" id="IPR029063">
    <property type="entry name" value="SAM-dependent_MTases_sf"/>
</dbReference>